<dbReference type="InterPro" id="IPR003869">
    <property type="entry name" value="Polysac_CapD-like"/>
</dbReference>
<dbReference type="SUPFAM" id="SSF53335">
    <property type="entry name" value="S-adenosyl-L-methionine-dependent methyltransferases"/>
    <property type="match status" value="1"/>
</dbReference>
<name>Q1H1U1_METFK</name>
<evidence type="ECO:0000256" key="2">
    <source>
        <dbReference type="SAM" id="Phobius"/>
    </source>
</evidence>
<feature type="transmembrane region" description="Helical" evidence="2">
    <location>
        <begin position="60"/>
        <end position="80"/>
    </location>
</feature>
<dbReference type="PANTHER" id="PTHR43318:SF1">
    <property type="entry name" value="POLYSACCHARIDE BIOSYNTHESIS PROTEIN EPSC-RELATED"/>
    <property type="match status" value="1"/>
</dbReference>
<proteinExistence type="inferred from homology"/>
<dbReference type="STRING" id="265072.Mfla_1278"/>
<dbReference type="PANTHER" id="PTHR43318">
    <property type="entry name" value="UDP-N-ACETYLGLUCOSAMINE 4,6-DEHYDRATASE"/>
    <property type="match status" value="1"/>
</dbReference>
<evidence type="ECO:0000256" key="1">
    <source>
        <dbReference type="ARBA" id="ARBA00007430"/>
    </source>
</evidence>
<protein>
    <submittedName>
        <fullName evidence="4">Polysaccharide biosynthesis protein CapD</fullName>
    </submittedName>
</protein>
<dbReference type="SUPFAM" id="SSF51735">
    <property type="entry name" value="NAD(P)-binding Rossmann-fold domains"/>
    <property type="match status" value="1"/>
</dbReference>
<evidence type="ECO:0000313" key="4">
    <source>
        <dbReference type="EMBL" id="ABE49546.1"/>
    </source>
</evidence>
<feature type="transmembrane region" description="Helical" evidence="2">
    <location>
        <begin position="21"/>
        <end position="40"/>
    </location>
</feature>
<reference evidence="4 5" key="1">
    <citation type="submission" date="2006-03" db="EMBL/GenBank/DDBJ databases">
        <title>Complete sequence of Methylobacillus flagellatus KT.</title>
        <authorList>
            <consortium name="US DOE Joint Genome Institute"/>
            <person name="Copeland A."/>
            <person name="Lucas S."/>
            <person name="Lapidus A."/>
            <person name="Barry K."/>
            <person name="Detter J.C."/>
            <person name="Glavina del Rio T."/>
            <person name="Hammon N."/>
            <person name="Israni S."/>
            <person name="Dalin E."/>
            <person name="Tice H."/>
            <person name="Pitluck S."/>
            <person name="Brettin T."/>
            <person name="Bruce D."/>
            <person name="Han C."/>
            <person name="Tapia R."/>
            <person name="Saunders E."/>
            <person name="Gilna P."/>
            <person name="Schmutz J."/>
            <person name="Larimer F."/>
            <person name="Land M."/>
            <person name="Kyrpides N."/>
            <person name="Anderson I."/>
            <person name="Richardson P."/>
        </authorList>
    </citation>
    <scope>NUCLEOTIDE SEQUENCE [LARGE SCALE GENOMIC DNA]</scope>
    <source>
        <strain evidence="5">KT / ATCC 51484 / DSM 6875</strain>
    </source>
</reference>
<feature type="transmembrane region" description="Helical" evidence="2">
    <location>
        <begin position="92"/>
        <end position="110"/>
    </location>
</feature>
<dbReference type="Pfam" id="PF02719">
    <property type="entry name" value="Polysacc_synt_2"/>
    <property type="match status" value="1"/>
</dbReference>
<dbReference type="InterPro" id="IPR029063">
    <property type="entry name" value="SAM-dependent_MTases_sf"/>
</dbReference>
<accession>Q1H1U1</accession>
<evidence type="ECO:0000313" key="5">
    <source>
        <dbReference type="Proteomes" id="UP000002440"/>
    </source>
</evidence>
<evidence type="ECO:0000259" key="3">
    <source>
        <dbReference type="Pfam" id="PF02719"/>
    </source>
</evidence>
<dbReference type="HOGENOM" id="CLU_013560_5_0_4"/>
<keyword evidence="2" id="KW-1133">Transmembrane helix</keyword>
<dbReference type="KEGG" id="mfa:Mfla_1278"/>
<dbReference type="AlphaFoldDB" id="Q1H1U1"/>
<feature type="domain" description="Polysaccharide biosynthesis protein CapD-like" evidence="3">
    <location>
        <begin position="296"/>
        <end position="577"/>
    </location>
</feature>
<organism evidence="4 5">
    <name type="scientific">Methylobacillus flagellatus (strain ATCC 51484 / DSM 6875 / VKM B-1610 / KT)</name>
    <dbReference type="NCBI Taxonomy" id="265072"/>
    <lineage>
        <taxon>Bacteria</taxon>
        <taxon>Pseudomonadati</taxon>
        <taxon>Pseudomonadota</taxon>
        <taxon>Betaproteobacteria</taxon>
        <taxon>Nitrosomonadales</taxon>
        <taxon>Methylophilaceae</taxon>
        <taxon>Methylobacillus</taxon>
    </lineage>
</organism>
<sequence length="637" mass="70418">MLHYFPSFKWSNYISLKNPRSLSAWIYDIVAAALAWWAAFLLRFNFDIPANFVQSMLDSAAWVIPLQAFVFLLAGLYKGVWRFASLPDLQRLVRAIAISAVLVVAILFMFKPHGIVPRSVLILDPMLLLLLMGGSRFAYRAWKEHRLYGSAQFSGKPVLVLGAGEAAIALLKDLSKSREWHVVGLLDDKKTMHGRELLGVNVLGSIAQLPQIAADLSVNHVIVAMPSARHQRRREIVELASRNGLTALTVPSFDDLMSGHLSMAQIRPVEVEDLLGREPVSLDGEGLQHLIEGQVLLITGAGGSIGSELCRQVLKYRPACLVCLDQSEYALYRLEQEFDNLEFDTRIEYVVGDVRNARRVGQVLGRYMPKLVFHAAAYKHVPLMENRNVAESLSNNVSGTYTLAQACKTAGVAKFVLISTDKAVNPTNVMGASKRLAEMICQGLQEESGTRFIVVRFGNVLGSSGSVIPKFREQIAAGGPITVTHPEITRYFMSIPEACQLVMQAGLMGGGGEIFVLDMGDPVRIVDLARDMIRLSGLNEDDIQIVYSGLRPGEKLYEELLADDELTVPTPHDKLRIAVARSVDGAWVQALLKWIDRASLIDESVIKQELGMWVEEYAGDIHANPSMMFPPESSTIH</sequence>
<dbReference type="Proteomes" id="UP000002440">
    <property type="component" value="Chromosome"/>
</dbReference>
<keyword evidence="5" id="KW-1185">Reference proteome</keyword>
<dbReference type="RefSeq" id="WP_011479500.1">
    <property type="nucleotide sequence ID" value="NC_007947.1"/>
</dbReference>
<dbReference type="EMBL" id="CP000284">
    <property type="protein sequence ID" value="ABE49546.1"/>
    <property type="molecule type" value="Genomic_DNA"/>
</dbReference>
<dbReference type="InterPro" id="IPR051203">
    <property type="entry name" value="Polysaccharide_Synthase-Rel"/>
</dbReference>
<dbReference type="Gene3D" id="3.40.50.720">
    <property type="entry name" value="NAD(P)-binding Rossmann-like Domain"/>
    <property type="match status" value="2"/>
</dbReference>
<gene>
    <name evidence="4" type="ordered locus">Mfla_1278</name>
</gene>
<dbReference type="eggNOG" id="COG1086">
    <property type="taxonomic scope" value="Bacteria"/>
</dbReference>
<keyword evidence="2" id="KW-0472">Membrane</keyword>
<dbReference type="CDD" id="cd05237">
    <property type="entry name" value="UDP_invert_4-6DH_SDR_e"/>
    <property type="match status" value="1"/>
</dbReference>
<comment type="similarity">
    <text evidence="1">Belongs to the polysaccharide synthase family.</text>
</comment>
<dbReference type="InterPro" id="IPR036291">
    <property type="entry name" value="NAD(P)-bd_dom_sf"/>
</dbReference>
<dbReference type="Pfam" id="PF13727">
    <property type="entry name" value="CoA_binding_3"/>
    <property type="match status" value="1"/>
</dbReference>
<keyword evidence="2" id="KW-0812">Transmembrane</keyword>